<evidence type="ECO:0008006" key="3">
    <source>
        <dbReference type="Google" id="ProtNLM"/>
    </source>
</evidence>
<dbReference type="Gene3D" id="3.40.50.300">
    <property type="entry name" value="P-loop containing nucleotide triphosphate hydrolases"/>
    <property type="match status" value="1"/>
</dbReference>
<sequence length="304" mass="36274">MREATFDFESRNISSMSETEDHIFITGLARAGTTILLNAIYKSNIFASITYADMPFVLAPNLWSKITFKNKDLKLKERAHGDGIKVSTDSPEAFEEVFWKTFAEEDYEELEEKFRVYVGNILRKYKKGRYLSKNNQNIKRVELINSIFSNSKILIPFREPIQHAYSLLTQHKKFIDIAKNDKFTSKYMKWIGHTEFGPNYIPIHNQNLNFYDDLEINHWIEQWYLTYSNAFQSYKNKDNFHFISYEKICLNKDYWFQIQKLVKLEKPYDFEFRESKKDTPCNIDTELKEKAMSLYFYLNALELI</sequence>
<organism evidence="1 2">
    <name type="scientific">Prochlorococcus marinus str. MIT 9314</name>
    <dbReference type="NCBI Taxonomy" id="167548"/>
    <lineage>
        <taxon>Bacteria</taxon>
        <taxon>Bacillati</taxon>
        <taxon>Cyanobacteriota</taxon>
        <taxon>Cyanophyceae</taxon>
        <taxon>Synechococcales</taxon>
        <taxon>Prochlorococcaceae</taxon>
        <taxon>Prochlorococcus</taxon>
    </lineage>
</organism>
<dbReference type="Proteomes" id="UP000030533">
    <property type="component" value="Unassembled WGS sequence"/>
</dbReference>
<proteinExistence type="predicted"/>
<protein>
    <recommendedName>
        <fullName evidence="3">Sulfotransferase family protein</fullName>
    </recommendedName>
</protein>
<evidence type="ECO:0000313" key="1">
    <source>
        <dbReference type="EMBL" id="KGG00518.1"/>
    </source>
</evidence>
<gene>
    <name evidence="1" type="ORF">EU98_1319</name>
</gene>
<dbReference type="SUPFAM" id="SSF52540">
    <property type="entry name" value="P-loop containing nucleoside triphosphate hydrolases"/>
    <property type="match status" value="1"/>
</dbReference>
<accession>A0A0A2AF61</accession>
<reference evidence="2" key="1">
    <citation type="journal article" date="2014" name="Sci. Data">
        <title>Genomes of diverse isolates of the marine cyanobacterium Prochlorococcus.</title>
        <authorList>
            <person name="Biller S."/>
            <person name="Berube P."/>
            <person name="Thompson J."/>
            <person name="Kelly L."/>
            <person name="Roggensack S."/>
            <person name="Awad L."/>
            <person name="Roache-Johnson K."/>
            <person name="Ding H."/>
            <person name="Giovannoni S.J."/>
            <person name="Moore L.R."/>
            <person name="Chisholm S.W."/>
        </authorList>
    </citation>
    <scope>NUCLEOTIDE SEQUENCE [LARGE SCALE GENOMIC DNA]</scope>
    <source>
        <strain evidence="2">MIT 9314</strain>
    </source>
</reference>
<name>A0A0A2AF61_PROMR</name>
<dbReference type="Pfam" id="PF13469">
    <property type="entry name" value="Sulfotransfer_3"/>
    <property type="match status" value="1"/>
</dbReference>
<comment type="caution">
    <text evidence="1">The sequence shown here is derived from an EMBL/GenBank/DDBJ whole genome shotgun (WGS) entry which is preliminary data.</text>
</comment>
<evidence type="ECO:0000313" key="2">
    <source>
        <dbReference type="Proteomes" id="UP000030533"/>
    </source>
</evidence>
<dbReference type="InterPro" id="IPR027417">
    <property type="entry name" value="P-loop_NTPase"/>
</dbReference>
<dbReference type="STRING" id="167548.EU98_1319"/>
<dbReference type="EMBL" id="JNAO01000012">
    <property type="protein sequence ID" value="KGG00518.1"/>
    <property type="molecule type" value="Genomic_DNA"/>
</dbReference>
<dbReference type="eggNOG" id="ENOG502Z886">
    <property type="taxonomic scope" value="Bacteria"/>
</dbReference>
<dbReference type="AlphaFoldDB" id="A0A0A2AF61"/>